<reference evidence="1 2" key="1">
    <citation type="submission" date="2012-05" db="EMBL/GenBank/DDBJ databases">
        <title>Genome sequence of Yersinia Pestis PY-08.</title>
        <authorList>
            <person name="Santana-Cruz I."/>
            <person name="Sengamalay N."/>
            <person name="McCracken C."/>
            <person name="Daugherty S.C."/>
            <person name="Maroo A."/>
            <person name="Vara P.G."/>
            <person name="Tallon L.J."/>
            <person name="Sadzewicz L."/>
            <person name="Vinetz J.M."/>
            <person name="Cespedes Zambrano M.J."/>
            <person name="Fraser-Liggett C.M."/>
            <person name="Tettelin H."/>
        </authorList>
    </citation>
    <scope>NUCLEOTIDE SEQUENCE [LARGE SCALE GENOMIC DNA]</scope>
    <source>
        <strain evidence="1 2">PY-08</strain>
    </source>
</reference>
<sequence>MPHNAINQRGFSYTIAAYQARALAARELQIDIPENMIISIVLIYSG</sequence>
<accession>A0AB72ZQ27</accession>
<evidence type="ECO:0000313" key="1">
    <source>
        <dbReference type="EMBL" id="EIR21622.1"/>
    </source>
</evidence>
<dbReference type="Proteomes" id="UP000003231">
    <property type="component" value="Unassembled WGS sequence"/>
</dbReference>
<proteinExistence type="predicted"/>
<dbReference type="EMBL" id="AKRT01000193">
    <property type="protein sequence ID" value="EIR21622.1"/>
    <property type="molecule type" value="Genomic_DNA"/>
</dbReference>
<protein>
    <submittedName>
        <fullName evidence="1">Uncharacterized protein</fullName>
    </submittedName>
</protein>
<comment type="caution">
    <text evidence="1">The sequence shown here is derived from an EMBL/GenBank/DDBJ whole genome shotgun (WGS) entry which is preliminary data.</text>
</comment>
<gene>
    <name evidence="1" type="ORF">YPPY08_1396</name>
</gene>
<organism evidence="1 2">
    <name type="scientific">Yersinia pestis PY-08</name>
    <dbReference type="NCBI Taxonomy" id="992134"/>
    <lineage>
        <taxon>Bacteria</taxon>
        <taxon>Pseudomonadati</taxon>
        <taxon>Pseudomonadota</taxon>
        <taxon>Gammaproteobacteria</taxon>
        <taxon>Enterobacterales</taxon>
        <taxon>Yersiniaceae</taxon>
        <taxon>Yersinia</taxon>
    </lineage>
</organism>
<name>A0AB72ZQ27_YERPE</name>
<evidence type="ECO:0000313" key="2">
    <source>
        <dbReference type="Proteomes" id="UP000003231"/>
    </source>
</evidence>
<dbReference type="AlphaFoldDB" id="A0AB72ZQ27"/>